<dbReference type="PROSITE" id="PS50987">
    <property type="entry name" value="HTH_ARSR_2"/>
    <property type="match status" value="1"/>
</dbReference>
<dbReference type="PRINTS" id="PR00778">
    <property type="entry name" value="HTHARSR"/>
</dbReference>
<dbReference type="GO" id="GO:0003677">
    <property type="term" value="F:DNA binding"/>
    <property type="evidence" value="ECO:0007669"/>
    <property type="project" value="UniProtKB-KW"/>
</dbReference>
<keyword evidence="1" id="KW-0805">Transcription regulation</keyword>
<reference evidence="5 6" key="1">
    <citation type="submission" date="2017-10" db="EMBL/GenBank/DDBJ databases">
        <title>Draft genome of Longimonas halophila.</title>
        <authorList>
            <person name="Goh K.M."/>
            <person name="Shamsir M.S."/>
            <person name="Lim S.W."/>
        </authorList>
    </citation>
    <scope>NUCLEOTIDE SEQUENCE [LARGE SCALE GENOMIC DNA]</scope>
    <source>
        <strain evidence="5 6">KCTC 42399</strain>
    </source>
</reference>
<sequence length="110" mass="12122">MRTKANHFATDLNKLATQAKALSHPARLQILQVIAQKERCICGEIVDDVPLAQSTVSQHLKVLKEAGLIQGTIDGPSVCYCLDPVALRLLRERFDTFWGDLIDESSATTC</sequence>
<dbReference type="SMART" id="SM00418">
    <property type="entry name" value="HTH_ARSR"/>
    <property type="match status" value="1"/>
</dbReference>
<keyword evidence="2" id="KW-0238">DNA-binding</keyword>
<evidence type="ECO:0000256" key="2">
    <source>
        <dbReference type="ARBA" id="ARBA00023125"/>
    </source>
</evidence>
<dbReference type="NCBIfam" id="NF033788">
    <property type="entry name" value="HTH_metalloreg"/>
    <property type="match status" value="1"/>
</dbReference>
<dbReference type="Pfam" id="PF01022">
    <property type="entry name" value="HTH_5"/>
    <property type="match status" value="1"/>
</dbReference>
<evidence type="ECO:0000313" key="5">
    <source>
        <dbReference type="EMBL" id="PEN05463.1"/>
    </source>
</evidence>
<comment type="caution">
    <text evidence="5">The sequence shown here is derived from an EMBL/GenBank/DDBJ whole genome shotgun (WGS) entry which is preliminary data.</text>
</comment>
<dbReference type="Proteomes" id="UP000221024">
    <property type="component" value="Unassembled WGS sequence"/>
</dbReference>
<dbReference type="SUPFAM" id="SSF46785">
    <property type="entry name" value="Winged helix' DNA-binding domain"/>
    <property type="match status" value="1"/>
</dbReference>
<accession>A0A2H3NUW6</accession>
<gene>
    <name evidence="5" type="ORF">CRI93_13195</name>
</gene>
<dbReference type="GO" id="GO:0003700">
    <property type="term" value="F:DNA-binding transcription factor activity"/>
    <property type="evidence" value="ECO:0007669"/>
    <property type="project" value="InterPro"/>
</dbReference>
<proteinExistence type="predicted"/>
<dbReference type="PANTHER" id="PTHR33154">
    <property type="entry name" value="TRANSCRIPTIONAL REGULATOR, ARSR FAMILY"/>
    <property type="match status" value="1"/>
</dbReference>
<name>A0A2H3NUW6_9BACT</name>
<dbReference type="CDD" id="cd00090">
    <property type="entry name" value="HTH_ARSR"/>
    <property type="match status" value="1"/>
</dbReference>
<evidence type="ECO:0000313" key="6">
    <source>
        <dbReference type="Proteomes" id="UP000221024"/>
    </source>
</evidence>
<evidence type="ECO:0000256" key="3">
    <source>
        <dbReference type="ARBA" id="ARBA00023163"/>
    </source>
</evidence>
<organism evidence="5 6">
    <name type="scientific">Longimonas halophila</name>
    <dbReference type="NCBI Taxonomy" id="1469170"/>
    <lineage>
        <taxon>Bacteria</taxon>
        <taxon>Pseudomonadati</taxon>
        <taxon>Rhodothermota</taxon>
        <taxon>Rhodothermia</taxon>
        <taxon>Rhodothermales</taxon>
        <taxon>Salisaetaceae</taxon>
        <taxon>Longimonas</taxon>
    </lineage>
</organism>
<dbReference type="EMBL" id="PDEP01000014">
    <property type="protein sequence ID" value="PEN05463.1"/>
    <property type="molecule type" value="Genomic_DNA"/>
</dbReference>
<dbReference type="InterPro" id="IPR011991">
    <property type="entry name" value="ArsR-like_HTH"/>
</dbReference>
<evidence type="ECO:0000256" key="1">
    <source>
        <dbReference type="ARBA" id="ARBA00023015"/>
    </source>
</evidence>
<feature type="domain" description="HTH arsR-type" evidence="4">
    <location>
        <begin position="8"/>
        <end position="101"/>
    </location>
</feature>
<evidence type="ECO:0000259" key="4">
    <source>
        <dbReference type="PROSITE" id="PS50987"/>
    </source>
</evidence>
<dbReference type="OrthoDB" id="9800049at2"/>
<keyword evidence="6" id="KW-1185">Reference proteome</keyword>
<dbReference type="InterPro" id="IPR001845">
    <property type="entry name" value="HTH_ArsR_DNA-bd_dom"/>
</dbReference>
<dbReference type="PANTHER" id="PTHR33154:SF15">
    <property type="entry name" value="REGULATORY PROTEIN ARSR"/>
    <property type="match status" value="1"/>
</dbReference>
<dbReference type="RefSeq" id="WP_098063111.1">
    <property type="nucleotide sequence ID" value="NZ_PDEP01000014.1"/>
</dbReference>
<dbReference type="InterPro" id="IPR036388">
    <property type="entry name" value="WH-like_DNA-bd_sf"/>
</dbReference>
<keyword evidence="3" id="KW-0804">Transcription</keyword>
<dbReference type="Gene3D" id="1.10.10.10">
    <property type="entry name" value="Winged helix-like DNA-binding domain superfamily/Winged helix DNA-binding domain"/>
    <property type="match status" value="1"/>
</dbReference>
<dbReference type="InterPro" id="IPR051081">
    <property type="entry name" value="HTH_MetalResp_TranReg"/>
</dbReference>
<dbReference type="InterPro" id="IPR036390">
    <property type="entry name" value="WH_DNA-bd_sf"/>
</dbReference>
<protein>
    <submittedName>
        <fullName evidence="5">Transcriptional regulator</fullName>
    </submittedName>
</protein>
<dbReference type="AlphaFoldDB" id="A0A2H3NUW6"/>